<name>A0A1M7XYN6_9FIRM</name>
<organism evidence="1 2">
    <name type="scientific">Anaerocolumna xylanovorans DSM 12503</name>
    <dbReference type="NCBI Taxonomy" id="1121345"/>
    <lineage>
        <taxon>Bacteria</taxon>
        <taxon>Bacillati</taxon>
        <taxon>Bacillota</taxon>
        <taxon>Clostridia</taxon>
        <taxon>Lachnospirales</taxon>
        <taxon>Lachnospiraceae</taxon>
        <taxon>Anaerocolumna</taxon>
    </lineage>
</organism>
<keyword evidence="2" id="KW-1185">Reference proteome</keyword>
<dbReference type="Proteomes" id="UP000184612">
    <property type="component" value="Unassembled WGS sequence"/>
</dbReference>
<protein>
    <submittedName>
        <fullName evidence="1">Uncharacterized protein</fullName>
    </submittedName>
</protein>
<dbReference type="EMBL" id="FRFD01000003">
    <property type="protein sequence ID" value="SHO44052.1"/>
    <property type="molecule type" value="Genomic_DNA"/>
</dbReference>
<proteinExistence type="predicted"/>
<accession>A0A1M7XYN6</accession>
<evidence type="ECO:0000313" key="2">
    <source>
        <dbReference type="Proteomes" id="UP000184612"/>
    </source>
</evidence>
<sequence length="79" mass="9353">MIKLNILNMEGFLQVVNSCKDAVNIIQPDGRKEDINKKYDIQRGLQNRYHENRGRLPLSLDIPNSKDYLRIVYYSIDER</sequence>
<dbReference type="OrthoDB" id="1857762at2"/>
<dbReference type="AlphaFoldDB" id="A0A1M7XYN6"/>
<gene>
    <name evidence="1" type="ORF">SAMN02745217_00449</name>
</gene>
<reference evidence="1 2" key="1">
    <citation type="submission" date="2016-12" db="EMBL/GenBank/DDBJ databases">
        <authorList>
            <person name="Song W.-J."/>
            <person name="Kurnit D.M."/>
        </authorList>
    </citation>
    <scope>NUCLEOTIDE SEQUENCE [LARGE SCALE GENOMIC DNA]</scope>
    <source>
        <strain evidence="1 2">DSM 12503</strain>
    </source>
</reference>
<evidence type="ECO:0000313" key="1">
    <source>
        <dbReference type="EMBL" id="SHO44052.1"/>
    </source>
</evidence>